<protein>
    <submittedName>
        <fullName evidence="1">Uncharacterized protein</fullName>
    </submittedName>
</protein>
<dbReference type="EMBL" id="HBGV01006294">
    <property type="protein sequence ID" value="CAD9481886.1"/>
    <property type="molecule type" value="Transcribed_RNA"/>
</dbReference>
<accession>A0A7S2H6M5</accession>
<reference evidence="1" key="1">
    <citation type="submission" date="2021-01" db="EMBL/GenBank/DDBJ databases">
        <authorList>
            <person name="Corre E."/>
            <person name="Pelletier E."/>
            <person name="Niang G."/>
            <person name="Scheremetjew M."/>
            <person name="Finn R."/>
            <person name="Kale V."/>
            <person name="Holt S."/>
            <person name="Cochrane G."/>
            <person name="Meng A."/>
            <person name="Brown T."/>
            <person name="Cohen L."/>
        </authorList>
    </citation>
    <scope>NUCLEOTIDE SEQUENCE</scope>
    <source>
        <strain evidence="1">CCMP826</strain>
    </source>
</reference>
<proteinExistence type="predicted"/>
<name>A0A7S2H6M5_9STRA</name>
<sequence length="381" mass="41094">MTLPNAEVNKAQAAYAGLPVADDEEKSINDFPSPPIIARAGTVKKEVGSSANSKPSCLKWLLISAVVALSWGALASLFKFSSKWCWSPTKLPAGGRDWVLNLDDGTISSKHAPDLVLGVGKAPMVLVNHGDEQQFVFDSLEALKKGEMAPLMLLHGDGKTAEEAVGVGIEHPTFYTSVGDQKYAVLGTIETSNVGDVAVVRYEDDRYVSLVNEDMVLDIAFWKYEEGNEVNFVGGADGKTPTKVGGGGRDFVLNLGDGTIASKVDPTLVLGRGSPPLVLVKRGDPNQLVFSDLDELAKGKTIAATATSPSGFVIGKKYDEERTSEHWRYIESSLSKEPEAAIQIYFEDDNYIMLSNADLVFDVSYWKLYEGNTVNFVGGTC</sequence>
<organism evidence="1">
    <name type="scientific">Helicotheca tamesis</name>
    <dbReference type="NCBI Taxonomy" id="374047"/>
    <lineage>
        <taxon>Eukaryota</taxon>
        <taxon>Sar</taxon>
        <taxon>Stramenopiles</taxon>
        <taxon>Ochrophyta</taxon>
        <taxon>Bacillariophyta</taxon>
        <taxon>Mediophyceae</taxon>
        <taxon>Lithodesmiophycidae</taxon>
        <taxon>Lithodesmiales</taxon>
        <taxon>Lithodesmiaceae</taxon>
        <taxon>Helicotheca</taxon>
    </lineage>
</organism>
<gene>
    <name evidence="1" type="ORF">HTAM1171_LOCUS3825</name>
</gene>
<evidence type="ECO:0000313" key="1">
    <source>
        <dbReference type="EMBL" id="CAD9481886.1"/>
    </source>
</evidence>
<dbReference type="AlphaFoldDB" id="A0A7S2H6M5"/>